<dbReference type="EMBL" id="FNBK01000003">
    <property type="protein sequence ID" value="SDF03294.1"/>
    <property type="molecule type" value="Genomic_DNA"/>
</dbReference>
<organism evidence="2 3">
    <name type="scientific">Halorientalis regularis</name>
    <dbReference type="NCBI Taxonomy" id="660518"/>
    <lineage>
        <taxon>Archaea</taxon>
        <taxon>Methanobacteriati</taxon>
        <taxon>Methanobacteriota</taxon>
        <taxon>Stenosarchaea group</taxon>
        <taxon>Halobacteria</taxon>
        <taxon>Halobacteriales</taxon>
        <taxon>Haloarculaceae</taxon>
        <taxon>Halorientalis</taxon>
    </lineage>
</organism>
<evidence type="ECO:0000259" key="1">
    <source>
        <dbReference type="Pfam" id="PF01850"/>
    </source>
</evidence>
<sequence length="159" mass="17486">MTTVVDTSALLALLYPDDAHNQRAKRALVAADEAGKITINPIVYAELAADDTFEDRDGLEYFLDDTGIAVEPITRDTAARAGECFQTYVSRRGEKLQCSTCGRETTFECPDCESSITARQHVAADFLIGAHAETAGTLLTFDGGFFRDYFDVEMLQIEE</sequence>
<feature type="domain" description="PIN" evidence="1">
    <location>
        <begin position="4"/>
        <end position="146"/>
    </location>
</feature>
<protein>
    <recommendedName>
        <fullName evidence="1">PIN domain-containing protein</fullName>
    </recommendedName>
</protein>
<dbReference type="Proteomes" id="UP000199076">
    <property type="component" value="Unassembled WGS sequence"/>
</dbReference>
<dbReference type="STRING" id="660518.SAMN05216218_103140"/>
<name>A0A1G7HSS1_9EURY</name>
<evidence type="ECO:0000313" key="3">
    <source>
        <dbReference type="Proteomes" id="UP000199076"/>
    </source>
</evidence>
<accession>A0A1G7HSS1</accession>
<reference evidence="3" key="1">
    <citation type="submission" date="2016-10" db="EMBL/GenBank/DDBJ databases">
        <authorList>
            <person name="Varghese N."/>
            <person name="Submissions S."/>
        </authorList>
    </citation>
    <scope>NUCLEOTIDE SEQUENCE [LARGE SCALE GENOMIC DNA]</scope>
    <source>
        <strain evidence="3">IBRC-M 10760</strain>
    </source>
</reference>
<keyword evidence="3" id="KW-1185">Reference proteome</keyword>
<dbReference type="SUPFAM" id="SSF88723">
    <property type="entry name" value="PIN domain-like"/>
    <property type="match status" value="1"/>
</dbReference>
<dbReference type="OrthoDB" id="195544at2157"/>
<dbReference type="AlphaFoldDB" id="A0A1G7HSS1"/>
<dbReference type="RefSeq" id="WP_092688790.1">
    <property type="nucleotide sequence ID" value="NZ_FNBK01000003.1"/>
</dbReference>
<dbReference type="InterPro" id="IPR002716">
    <property type="entry name" value="PIN_dom"/>
</dbReference>
<gene>
    <name evidence="2" type="ORF">SAMN05216218_103140</name>
</gene>
<proteinExistence type="predicted"/>
<evidence type="ECO:0000313" key="2">
    <source>
        <dbReference type="EMBL" id="SDF03294.1"/>
    </source>
</evidence>
<dbReference type="CDD" id="cd09871">
    <property type="entry name" value="PIN_MtVapC28-VapC30-like"/>
    <property type="match status" value="1"/>
</dbReference>
<dbReference type="InterPro" id="IPR029060">
    <property type="entry name" value="PIN-like_dom_sf"/>
</dbReference>
<dbReference type="Pfam" id="PF01850">
    <property type="entry name" value="PIN"/>
    <property type="match status" value="1"/>
</dbReference>
<dbReference type="Gene3D" id="3.40.50.1010">
    <property type="entry name" value="5'-nuclease"/>
    <property type="match status" value="1"/>
</dbReference>